<dbReference type="InterPro" id="IPR050557">
    <property type="entry name" value="RTX_toxin/Mannuronan_C5-epim"/>
</dbReference>
<feature type="region of interest" description="Disordered" evidence="3">
    <location>
        <begin position="2261"/>
        <end position="2307"/>
    </location>
</feature>
<dbReference type="SUPFAM" id="SSF51120">
    <property type="entry name" value="beta-Roll"/>
    <property type="match status" value="26"/>
</dbReference>
<dbReference type="Proteomes" id="UP000450012">
    <property type="component" value="Unassembled WGS sequence"/>
</dbReference>
<dbReference type="PANTHER" id="PTHR38340">
    <property type="entry name" value="S-LAYER PROTEIN"/>
    <property type="match status" value="1"/>
</dbReference>
<dbReference type="GO" id="GO:0005576">
    <property type="term" value="C:extracellular region"/>
    <property type="evidence" value="ECO:0007669"/>
    <property type="project" value="UniProtKB-SubCell"/>
</dbReference>
<dbReference type="Gene3D" id="2.150.10.10">
    <property type="entry name" value="Serralysin-like metalloprotease, C-terminal"/>
    <property type="match status" value="23"/>
</dbReference>
<feature type="region of interest" description="Disordered" evidence="3">
    <location>
        <begin position="1"/>
        <end position="21"/>
    </location>
</feature>
<keyword evidence="5" id="KW-1185">Reference proteome</keyword>
<sequence>MGIVINGTNGPEELDATGGGDTLNGLGGNDMLFGWDGPDVINGGDGDDYINVRGRGSDTVDGGAGLDRVSYYNTAGPLSVNLETGTADDGNGSNAIDHLTSIERINGSNAFGDVIIGRADTNETLYGNGGNDTLDGGAGGSDTTSYYFAQGGVQVNLALGASSGADGADVLSNFENVEGSNSYNDTIIGDSGANILSGLDGDDMLTGAGGNDTIIGGAGNDRAFYSGNRGDYTLTTLANGDIQVQDNRGGSPDGTDTVRGVKFLQFADVTLTAAQQEQVVSSTKTGHQAFNYSIVLQGTGGAGANGYVTVFRAADANGEGIYMRLFSGDGEPRTTDLLVNTTTTGDQRAPTAVSLSDGGFVVMWDSTPEAGTYTNTGLVEIKMQRFDADGNKVGSEVQVNTTTDYQQRFPSVTATADGGLFAAWQSRQEGGGANNGIYGQKFDAAGAKAGAEIQINTTTAGNQMYPLVRQIATDNDHDGVVDGNMVVAWYGQLSDGSNGFAQQLLNPDGSKSGAEKIVYSLPPGAVSNFAHQTTVDGGYVLSWVVTMTDGRGAVMARTFNNDGTERGPAITAASGEYYLGVDVITNYAGNVMMVWDVRHPDGSSAIVGQNFNPATGLPVGPQYLVSNHSNGGAAMYPTLNGSGNGDVLVSWGTQGNPINGDSGGIYQQMINGNGETEFGVFNTGAAPAAPTLSVQTVAGGGMPQTNPNGSYVLSPALSSGDTVNLQHLALSGSAPFGTKVTIYSGDTPIAFATVDDQGLWTADLKKLNDGVYHLKAVVTDLFGNASAASSVFDLTVQSSAVINGTSGDDSQQYWYNNGANSSAQALNGGDGNDTIDGGGGLDTLSGGAGDDTYVVNGYNIINEAASSGTDTVVSTHGMMLPANVENLTVSSNFSQGLWGNGLDNVLKGGSGGDYLNGGAGNDVLDGGAGNDSFQLSAGQDTVLGGAGDEDTLSVEIAEATHGVNINLATQAILDNGLGETGVISGVEELEGSVYSDTFNGSEADETFISNGGSDSISGGDGFDVLIYGGKQNFTGSLATSTGSSADGAITFSGIEALGGGAGNDSLTGSSKADILGGFLGNDTLTGGAGDDTLFGLGGDDTAVFSGKQSDYNIRTTVEGTVTVQDKRTGSPDGSDTLQGVHKLQFSDGTVSLKAVDRVVSSNPGNYQIYQSTAANGHHGDGYVQVFRASDGSGDGLYARAFDSDGFATGPDVLINMSNTQGDQRAPVVASLNGGGFVVAYHSAPTVGAAYNDPGWDIKVQLLSGNGQPMGNPITVSTTPDAAQRVPAVTVLSSGNFVVTWQSAQAGVDHHLAVYARTFDSSGNPMGGEVLVGSASDAPQSGPAITSLGDGGYVIVWSSFTEDGHAVLMEQRFSAAGSKLGTELVVHESAASAGTLSVAHASGLAGGGHVLTWLADADGSGGGDNVVMVRAYDASGNPAGTAFVAGSAGYQNSCTVLGLSDGSYMVVWDVENIDGTSAIMGRRYGSDNAALSAEFKISNGNTAGIKLFPTLAEFDDGQIVVSWGTQGAAELTGSGGIYQQIIDYNGNPSFYAGDNSGAKPAAPTLTVQTVVGGASPVLDPAYPSAAYYLKDAPLSSGTAVSNSHLVISGTAAPGSSITVKDGTTTLGTAYVDDDGRWALDVKMLATGSHTLTATVTNLSGVTSNASAAFNLTINNVITGTAGADGGDYWALRGANDTAQQLTGLDGNDTMDGGGGADTLTGGAGDDTYIVKNTGVVIVEAAGGGTDTVKTAISLTLPANVENGMASTENAVALTGNALNNALGGNAGNDTLSGGAGADTLAGNGGDDTYVVDVAGDVILENDGAGIDAVQVAFTAAGTYALGANVENASVTGTAAINLSGNGQSNVLLGNGVANILTGNGGDDVLNGGAGNDTMIGGEGNDVYVVDAALDVVTEGVDAGIDTVQTALTSYTLAANVEHLKFNGTGTATFNAAGNAGANQIDGGANNDTLNGGAGNDTLKGSAGNDSLLGGDGDDVLMAGVGAADVADGGAGDDTLVVAGNYANFTRLRVTESDTRLTNLTTGETITIRNVEHVQFGDETHDLEDLIANSASPGPDLIEGTDNNDTLDGGAGADTLLGFNGDDTYILDNKDDSVTEALNGGIDTALVSYAAAGTYTLAPYLENASVTSAATVAVNLVGNTLDNKLIGNGAANNLAGNAGNDTLDGGAGVDTMVGGNGNDTYVVDVAGDVVTELANGGTDTVMTALSTYTMAANVEVLVYTGSNPLNATGNDVNNNIAGTTGNDTLAGGAGNDQLSGNAGNDGMQGGAGNDTLIGGEGNDSLDGGAGSDVLNGGAGSDTLDGGLITDKIGYSDANLANYDGATSGINVNLATGVAQDGYGGTDKLSNINFVRGSAKADVLTGSTALQLEQFEGGAGDDTIDGGVVTDTLNQENNNRVSYQNAASGVVVDLAAGEATGDATGHDTLANITQVRGSAHDDELIGSDSDLTEQFEGMAGSDTIDGKGGFDFARYDTSTAGVQVDLHAGTATLMDDSGDVDTLLNIEGVRGSAFHDELVGGNEENETEAFMGNGGDDYIDGGIGYDRVDYTSSTSAVVVDLAAGTAQDGLGGVDDLLNIEGVRGSAFNDTLLGSDAEFESFEGREGNDSIDGKDGTDRVDYEHAKAGVQVALGVGAAAGSAKDGYGGTDTLLNIEDVRGSTFNDTITGNAEANHLQGLSGNDSLQGGAGEDLLDAGSGVDVVDGGADADLLVLKGAYESYTITRPNATDVVLVNSETGENVTVRNVELFQFNGDTVLSYEEVIANQPSKFADVLVGTDDADTLNGLAGSDTMSGLDGDDTYVVDVAGDVIIDTAGHDTVEVAYTAAGAYAMGEDVEDAYVTSALAVNVVGNAADNQLVGNAAANALSGGAGDDTLDGGAGSDTMIGGDGDDTYYVDAAGDTVTEAGGGGTDLVKTTLATYTLAANVESLSFNGNSTAAFNATGNALDNDISGRAGNDTLNGGAGNDTLTGMAGDDSLLGGDGNDELDPGLGSNVVDGGAGQDTVILLRDFNAYTRTRISATETRLVNTELNETVIVRNVEKFLFNGVEKTLDEVNFNLPSVGNDVLEGTDANNTMDGGLGSDTMAGLAGDDTYVLDVATDVVNEAADAGLDTVQLAFKAAGTYTMTANVENAVVTGTVAINVVGNALDNVITGNALANSLTGGAGNDTLLGGAGSDIMIGGAGDDVYSVDVAGDVVTEGVEAGHDRVETTLTTYTLAANVEDLKYTGTGNFGATGNALDNEITGGVGKDTLNGGLGSDTLRGGAGDDSLLGGDGNDVLYAGTGNDVLDGGAGSFDTVRLMGKFADYVRTRVTATDTKLVNIDTGESVIIRNIENVEFSVGDSTIDEINYNLVSVGNDVLVGGAGNDTIDGNTGSDTMTGHEGSDTYVVDVATDVVVEAANEGTDTVEVAFKAAGTYVLPANVERAVATGTVAISLAGNELDNTLTGNALANKLSGGAGNDSLNGLAGADTMEGGLGNDSYTVDVAGDVVTEGVDAGFDYVYSKLGAYILGANLEYLAYSGVTGNFTGTGNALDNVINGGLGNDTLNGGAGNDSLDGSTGNDSLLGGDGDDALAPGGGADVVDGGAGSDTVYVAGDFDAYVRTRVTLTDTKLVNIATGDSVIIRNVETVHFADGNKSLEDVNANLASTGNDVISGGDNNDTLNGGAGSDSMSGGLGNDTYIVDAAGDVVTELEDQGTDTVNVAFTAAGSYTLGANVENGTVTGTVAISIAGNDLDNVLTGNAVANKLSGGAGNDTLIGGAGVDTLEGGVGNDVYVVDVATDVVNEGAGAGTDRVETALASYALGLNVENLQYTGTANFTGTGNTLGNEITGGIGKDTLNGGLGNDTLRGGAGDDSLAGGDGDDLLSAGIGAADIIDGGAGSDTVQVLGEFKDYIRSRVNGTDTRLVNLATGEALTIRNVETVHFTDGDKLLSEVQDNSASTGNDVLTGSDNNDTINGGAGSDTMSGYLGDDVYVVDVASDVVSELEDEGIDLVQVAYTAAGAYTLTANVENATVSSAAAVSLVGNALDNVLTGNAAANKLTGGAGNDTLNGGAGTDTMEGGAGNDVYVVDVGTDVVTEAGGAGTDRVETTLGTYTLAANVENLKYIGATAINATGNVLDNDITGGSGKDTLTGGLGSDTLRGGAGDDSLAGGDGDDLLLAGLGLADVVDGGAGSDKVQVLGDFKDYVRTRATLTDTKLVNTVTGETLTIRNVETVAFADGDKTLAEVNANVASPGNDSLTGLDGNDTLNGGAGIDTMAGGLGNDTYVIDVLTDVVSELADQGSDTVNVALAAAGSYTLPANVENGTVTGTAAISIVGNDLDNILTGNGVGNTLTGGIGNDTLVGGAGTDTLIGGVGNDVYVIDVSTDVVTEAVGAGTDRVETALANYTLAANVENLVYTGSLAFTATGNALANDIKGGIGADKLTGGTGNDTLSGGAGSDTLAGGLDADTFVLNSATGIDTISDLLTGTDKLAISQAAFAIGNGDAVIDGAELRTSAGGFSSSAELVVFTPNVSGTVSAATAAAVIGSAASGFTLNQQALFVVDNGANSYVYLFKSSGTDAAVSVGELTQIAVLTGNAATALADYQFVA</sequence>
<dbReference type="InterPro" id="IPR013783">
    <property type="entry name" value="Ig-like_fold"/>
</dbReference>
<comment type="subcellular location">
    <subcellularLocation>
        <location evidence="1">Secreted</location>
    </subcellularLocation>
</comment>
<feature type="compositionally biased region" description="Polar residues" evidence="3">
    <location>
        <begin position="3951"/>
        <end position="3967"/>
    </location>
</feature>
<evidence type="ECO:0000256" key="2">
    <source>
        <dbReference type="ARBA" id="ARBA00022525"/>
    </source>
</evidence>
<dbReference type="InterPro" id="IPR018511">
    <property type="entry name" value="Hemolysin-typ_Ca-bd_CS"/>
</dbReference>
<dbReference type="PRINTS" id="PR00313">
    <property type="entry name" value="CABNDNGRPT"/>
</dbReference>
<dbReference type="Gene3D" id="2.60.40.10">
    <property type="entry name" value="Immunoglobulins"/>
    <property type="match status" value="2"/>
</dbReference>
<evidence type="ECO:0000256" key="1">
    <source>
        <dbReference type="ARBA" id="ARBA00004613"/>
    </source>
</evidence>
<dbReference type="PANTHER" id="PTHR38340:SF1">
    <property type="entry name" value="S-LAYER PROTEIN"/>
    <property type="match status" value="1"/>
</dbReference>
<protein>
    <submittedName>
        <fullName evidence="4">Uncharacterized protein</fullName>
    </submittedName>
</protein>
<dbReference type="RefSeq" id="WP_161014645.1">
    <property type="nucleotide sequence ID" value="NZ_WWCK01000004.1"/>
</dbReference>
<feature type="region of interest" description="Disordered" evidence="3">
    <location>
        <begin position="2970"/>
        <end position="3003"/>
    </location>
</feature>
<comment type="caution">
    <text evidence="4">The sequence shown here is derived from an EMBL/GenBank/DDBJ whole genome shotgun (WGS) entry which is preliminary data.</text>
</comment>
<evidence type="ECO:0000256" key="3">
    <source>
        <dbReference type="SAM" id="MobiDB-lite"/>
    </source>
</evidence>
<dbReference type="InterPro" id="IPR001343">
    <property type="entry name" value="Hemolysn_Ca-bd"/>
</dbReference>
<feature type="region of interest" description="Disordered" evidence="3">
    <location>
        <begin position="3951"/>
        <end position="3972"/>
    </location>
</feature>
<dbReference type="GO" id="GO:0005509">
    <property type="term" value="F:calcium ion binding"/>
    <property type="evidence" value="ECO:0007669"/>
    <property type="project" value="InterPro"/>
</dbReference>
<reference evidence="4 5" key="1">
    <citation type="submission" date="2019-12" db="EMBL/GenBank/DDBJ databases">
        <title>Novel species isolated from a subtropical stream in China.</title>
        <authorList>
            <person name="Lu H."/>
        </authorList>
    </citation>
    <scope>NUCLEOTIDE SEQUENCE [LARGE SCALE GENOMIC DNA]</scope>
    <source>
        <strain evidence="4 5">FT55W</strain>
    </source>
</reference>
<dbReference type="EMBL" id="WWCK01000004">
    <property type="protein sequence ID" value="MYM68112.1"/>
    <property type="molecule type" value="Genomic_DNA"/>
</dbReference>
<dbReference type="InterPro" id="IPR011049">
    <property type="entry name" value="Serralysin-like_metalloprot_C"/>
</dbReference>
<proteinExistence type="predicted"/>
<dbReference type="PROSITE" id="PS00330">
    <property type="entry name" value="HEMOLYSIN_CALCIUM"/>
    <property type="match status" value="20"/>
</dbReference>
<evidence type="ECO:0000313" key="4">
    <source>
        <dbReference type="EMBL" id="MYM68112.1"/>
    </source>
</evidence>
<keyword evidence="2" id="KW-0964">Secreted</keyword>
<accession>A0A7X4GR27</accession>
<gene>
    <name evidence="4" type="ORF">GTP45_14905</name>
</gene>
<dbReference type="Pfam" id="PF00353">
    <property type="entry name" value="HemolysinCabind"/>
    <property type="match status" value="37"/>
</dbReference>
<name>A0A7X4GR27_9BURK</name>
<organism evidence="4 5">
    <name type="scientific">Duganella rivi</name>
    <dbReference type="NCBI Taxonomy" id="2666083"/>
    <lineage>
        <taxon>Bacteria</taxon>
        <taxon>Pseudomonadati</taxon>
        <taxon>Pseudomonadota</taxon>
        <taxon>Betaproteobacteria</taxon>
        <taxon>Burkholderiales</taxon>
        <taxon>Oxalobacteraceae</taxon>
        <taxon>Telluria group</taxon>
        <taxon>Duganella</taxon>
    </lineage>
</organism>
<evidence type="ECO:0000313" key="5">
    <source>
        <dbReference type="Proteomes" id="UP000450012"/>
    </source>
</evidence>